<accession>A0A423XU14</accession>
<dbReference type="InterPro" id="IPR018306">
    <property type="entry name" value="Phage_T5_Orf172_DNA-bd"/>
</dbReference>
<reference evidence="2 3" key="1">
    <citation type="journal article" date="2018" name="Front. Microbiol.">
        <title>An Investigation of an Acute Gastroenteritis Outbreak: Cronobacter sakazakii, a Potential Cause of Food-Borne Illness.</title>
        <authorList>
            <person name="Yong W."/>
            <person name="Guo B."/>
            <person name="Shi X."/>
            <person name="Cheng T."/>
            <person name="Chen M."/>
            <person name="Jiang X."/>
            <person name="Ye Y."/>
            <person name="Wang J."/>
            <person name="Xie G."/>
            <person name="Ding J."/>
        </authorList>
    </citation>
    <scope>NUCLEOTIDE SEQUENCE [LARGE SCALE GENOMIC DNA]</scope>
    <source>
        <strain evidence="2 3">S1</strain>
    </source>
</reference>
<sequence length="139" mass="16332">MVRMTEGEIVMNGGWIYVFMTASDYGRYKVGFTKRNPILRLKQLRTGDPKIGFEVAFFIPDSLGIKLSALEAMLHEELGPSVEFWDEQKSEWFKGEPSDVWYELQSLLTTFGYEVTDFYQPYENKIVRFWEEEIISLFS</sequence>
<comment type="caution">
    <text evidence="2">The sequence shown here is derived from an EMBL/GenBank/DDBJ whole genome shotgun (WGS) entry which is preliminary data.</text>
</comment>
<name>A0A423XU14_9ENTR</name>
<dbReference type="AlphaFoldDB" id="A0A423XU14"/>
<organism evidence="2 3">
    <name type="scientific">Cronobacter malonaticus</name>
    <dbReference type="NCBI Taxonomy" id="413503"/>
    <lineage>
        <taxon>Bacteria</taxon>
        <taxon>Pseudomonadati</taxon>
        <taxon>Pseudomonadota</taxon>
        <taxon>Gammaproteobacteria</taxon>
        <taxon>Enterobacterales</taxon>
        <taxon>Enterobacteriaceae</taxon>
        <taxon>Cronobacter</taxon>
    </lineage>
</organism>
<dbReference type="RefSeq" id="WP_123948887.1">
    <property type="nucleotide sequence ID" value="NZ_PSON01000043.1"/>
</dbReference>
<evidence type="ECO:0000259" key="1">
    <source>
        <dbReference type="SMART" id="SM00974"/>
    </source>
</evidence>
<dbReference type="EMBL" id="PQJL01000016">
    <property type="protein sequence ID" value="ROW60024.1"/>
    <property type="molecule type" value="Genomic_DNA"/>
</dbReference>
<dbReference type="Proteomes" id="UP000285793">
    <property type="component" value="Unassembled WGS sequence"/>
</dbReference>
<proteinExistence type="predicted"/>
<feature type="domain" description="Bacteriophage T5 Orf172 DNA-binding" evidence="1">
    <location>
        <begin position="22"/>
        <end position="107"/>
    </location>
</feature>
<dbReference type="SMART" id="SM00974">
    <property type="entry name" value="T5orf172"/>
    <property type="match status" value="1"/>
</dbReference>
<gene>
    <name evidence="2" type="ORF">C3E80_16740</name>
</gene>
<dbReference type="Pfam" id="PF10544">
    <property type="entry name" value="T5orf172"/>
    <property type="match status" value="1"/>
</dbReference>
<evidence type="ECO:0000313" key="2">
    <source>
        <dbReference type="EMBL" id="ROW60024.1"/>
    </source>
</evidence>
<protein>
    <recommendedName>
        <fullName evidence="1">Bacteriophage T5 Orf172 DNA-binding domain-containing protein</fullName>
    </recommendedName>
</protein>
<evidence type="ECO:0000313" key="3">
    <source>
        <dbReference type="Proteomes" id="UP000285793"/>
    </source>
</evidence>